<protein>
    <submittedName>
        <fullName evidence="1">Uncharacterized protein</fullName>
    </submittedName>
</protein>
<dbReference type="HOGENOM" id="CLU_207316_0_0_6"/>
<evidence type="ECO:0000313" key="2">
    <source>
        <dbReference type="Proteomes" id="UP000000753"/>
    </source>
</evidence>
<accession>B8CJ95</accession>
<dbReference type="AlphaFoldDB" id="B8CJ95"/>
<proteinExistence type="predicted"/>
<reference evidence="1 2" key="1">
    <citation type="journal article" date="2008" name="PLoS ONE">
        <title>Environmental adaptation: genomic analysis of the piezotolerant and psychrotolerant deep-sea iron reducing bacterium Shewanella piezotolerans WP3.</title>
        <authorList>
            <person name="Wang F."/>
            <person name="Wang J."/>
            <person name="Jian H."/>
            <person name="Zhang B."/>
            <person name="Li S."/>
            <person name="Wang F."/>
            <person name="Zeng X."/>
            <person name="Gao L."/>
            <person name="Bartlett D.H."/>
            <person name="Yu J."/>
            <person name="Hu S."/>
            <person name="Xiao X."/>
        </authorList>
    </citation>
    <scope>NUCLEOTIDE SEQUENCE [LARGE SCALE GENOMIC DNA]</scope>
    <source>
        <strain evidence="2">WP3 / JCM 13877</strain>
    </source>
</reference>
<evidence type="ECO:0000313" key="1">
    <source>
        <dbReference type="EMBL" id="ACJ27857.1"/>
    </source>
</evidence>
<dbReference type="KEGG" id="swp:swp_1056"/>
<dbReference type="EMBL" id="CP000472">
    <property type="protein sequence ID" value="ACJ27857.1"/>
    <property type="molecule type" value="Genomic_DNA"/>
</dbReference>
<dbReference type="Proteomes" id="UP000000753">
    <property type="component" value="Chromosome"/>
</dbReference>
<gene>
    <name evidence="1" type="ordered locus">swp_1056</name>
</gene>
<name>B8CJ95_SHEPW</name>
<sequence length="39" mass="4413">MPFSYSPQIVYNTVKITKKRGSLGSIQCFYYGVMSFLAS</sequence>
<keyword evidence="2" id="KW-1185">Reference proteome</keyword>
<organism evidence="1 2">
    <name type="scientific">Shewanella piezotolerans (strain WP3 / JCM 13877)</name>
    <dbReference type="NCBI Taxonomy" id="225849"/>
    <lineage>
        <taxon>Bacteria</taxon>
        <taxon>Pseudomonadati</taxon>
        <taxon>Pseudomonadota</taxon>
        <taxon>Gammaproteobacteria</taxon>
        <taxon>Alteromonadales</taxon>
        <taxon>Shewanellaceae</taxon>
        <taxon>Shewanella</taxon>
    </lineage>
</organism>